<dbReference type="Proteomes" id="UP000837857">
    <property type="component" value="Chromosome 10"/>
</dbReference>
<dbReference type="SMART" id="SM00595">
    <property type="entry name" value="MADF"/>
    <property type="match status" value="1"/>
</dbReference>
<evidence type="ECO:0000259" key="1">
    <source>
        <dbReference type="PROSITE" id="PS51029"/>
    </source>
</evidence>
<dbReference type="InterPro" id="IPR039353">
    <property type="entry name" value="TF_Adf1"/>
</dbReference>
<dbReference type="PANTHER" id="PTHR12243">
    <property type="entry name" value="MADF DOMAIN TRANSCRIPTION FACTOR"/>
    <property type="match status" value="1"/>
</dbReference>
<dbReference type="PANTHER" id="PTHR12243:SF69">
    <property type="entry name" value="SI:CH73-59F11.3"/>
    <property type="match status" value="1"/>
</dbReference>
<dbReference type="EMBL" id="OW152822">
    <property type="protein sequence ID" value="CAH2036827.1"/>
    <property type="molecule type" value="Genomic_DNA"/>
</dbReference>
<proteinExistence type="predicted"/>
<protein>
    <recommendedName>
        <fullName evidence="1">MADF domain-containing protein</fullName>
    </recommendedName>
</protein>
<evidence type="ECO:0000313" key="2">
    <source>
        <dbReference type="EMBL" id="CAH2036827.1"/>
    </source>
</evidence>
<feature type="domain" description="MADF" evidence="1">
    <location>
        <begin position="16"/>
        <end position="97"/>
    </location>
</feature>
<gene>
    <name evidence="2" type="ORF">IPOD504_LOCUS890</name>
</gene>
<reference evidence="2" key="1">
    <citation type="submission" date="2022-03" db="EMBL/GenBank/DDBJ databases">
        <authorList>
            <person name="Martin H S."/>
        </authorList>
    </citation>
    <scope>NUCLEOTIDE SEQUENCE</scope>
</reference>
<dbReference type="InterPro" id="IPR006578">
    <property type="entry name" value="MADF-dom"/>
</dbReference>
<evidence type="ECO:0000313" key="3">
    <source>
        <dbReference type="Proteomes" id="UP000837857"/>
    </source>
</evidence>
<sequence length="107" mass="12315">MPKRKSEFSEGAVVATLIQEVRKRPCLWNSDDQDYNDRINMGTAWEEISTILDVSVDTVRMKWKNLRDFFKKIIKKRGIKDVDDYLEQGSVRGNCVQQTVVGTNTGC</sequence>
<feature type="non-terminal residue" evidence="2">
    <location>
        <position position="107"/>
    </location>
</feature>
<keyword evidence="3" id="KW-1185">Reference proteome</keyword>
<dbReference type="Pfam" id="PF10545">
    <property type="entry name" value="MADF_DNA_bdg"/>
    <property type="match status" value="1"/>
</dbReference>
<accession>A0ABN8HQ73</accession>
<organism evidence="2 3">
    <name type="scientific">Iphiclides podalirius</name>
    <name type="common">scarce swallowtail</name>
    <dbReference type="NCBI Taxonomy" id="110791"/>
    <lineage>
        <taxon>Eukaryota</taxon>
        <taxon>Metazoa</taxon>
        <taxon>Ecdysozoa</taxon>
        <taxon>Arthropoda</taxon>
        <taxon>Hexapoda</taxon>
        <taxon>Insecta</taxon>
        <taxon>Pterygota</taxon>
        <taxon>Neoptera</taxon>
        <taxon>Endopterygota</taxon>
        <taxon>Lepidoptera</taxon>
        <taxon>Glossata</taxon>
        <taxon>Ditrysia</taxon>
        <taxon>Papilionoidea</taxon>
        <taxon>Papilionidae</taxon>
        <taxon>Papilioninae</taxon>
        <taxon>Iphiclides</taxon>
    </lineage>
</organism>
<name>A0ABN8HQ73_9NEOP</name>
<dbReference type="PROSITE" id="PS51029">
    <property type="entry name" value="MADF"/>
    <property type="match status" value="1"/>
</dbReference>